<dbReference type="GO" id="GO:0031251">
    <property type="term" value="C:PAN complex"/>
    <property type="evidence" value="ECO:0007669"/>
    <property type="project" value="UniProtKB-UniRule"/>
</dbReference>
<dbReference type="Pfam" id="PF20770">
    <property type="entry name" value="PAN2_N"/>
    <property type="match status" value="1"/>
</dbReference>
<feature type="binding site" evidence="10">
    <location>
        <position position="801"/>
    </location>
    <ligand>
        <name>a divalent metal cation</name>
        <dbReference type="ChEBI" id="CHEBI:60240"/>
        <note>catalytic</note>
    </ligand>
</feature>
<sequence>MLSTENAVRQVMVNDRGVISLSAKSLHFAIRRGLAQWNIQNDKFQNLSTMAYTNRGTSEILVGGSQYSMLTVNLDRGTVLGEYDTEDDIKVMKRSSRSIVYGTAKGDIKLLDMNTMKIIKEFSQVHGSAISDIDTQANTLLTCGYSPRQGAYHLDTLVKVYDLRMNRALPPIGFPSGAAFVRMHPKMSASAIIASQAGQFQIIDIMNPAAMKLYHANVSSYITAMELAPSGDALALMDADGYLQLWGSPDKIRFTELMNPVEWQDPHPLPNIIVNEDTPLNTIGMPFYHDDLLSAWPPHMVFDVNKLPQKIDSDILEASAKTGYAPYHKRTPRYCIEKTPTDTPVPAPKFLSQQAKSKNRDSGDFGDAKLLFGDEARRQFEVPPAYRKVEIKYSKFGVDDFDFEYFNKTRFSGLETHIANSYMNPLLQMYKFTPLLRNLALQHTATSCTKEDCMLCQMGFLFDMLDKANGQNCQATNFLKTFSSLPTAARHGVLEEDSSGNGSLTAMIQSLNRFLLDQVSLDQRNWDSNSTVLEEAINVAATKIQRCVVCGKETRPLGDTNVTDLNYLPKLPNKPVMAFSAIAKQSIQLDTNQKGWCDKCRRYQTQVMRKTIRKMPKILMFNATAHEKTANFAKDHWSTPGWLPDEIGMVVTNSQLNIYQGDDLDAMKERDRSGALIVYELVGFVAEIKLEESRNSHLISFVNVALSSVERTEDNNWHMFNDFMVRPVSKEDALDFTPKWKMPSVLCYQVKSASNVVDNSWRDHLDTSLLYHDLTYGEAKYKPLTPEEGPRPGMLVALDAEFVSMQNEEIEVKADGSRSVVRPSRLGLARVSVLRGEGEDEEVPFLDDYIITKEPVVDYLTEFSGIHLGDLDPMQSRHALVPLKVAYKRLWLLLNLGCVFVGHGLLKDFRIINIHVPKEQVVDTVDLFALKTTFRKLSLRFLAWVILNEEIQLKTHDSIEDSSTALKLYRKYLEFTDAGIMEVMMNRVQVEGMKWGFKPPSRVLAEMGQDRIDTPPILRDQRSEANTPQPRSNMTRWPSNA</sequence>
<keyword evidence="5 10" id="KW-0507">mRNA processing</keyword>
<comment type="domain">
    <text evidence="10">The linker, or PAN3 interaction domain (PID), between the WD40 repeats and the pseudo-UCH domain mediates interaction with PAN3.</text>
</comment>
<dbReference type="InterPro" id="IPR036322">
    <property type="entry name" value="WD40_repeat_dom_sf"/>
</dbReference>
<dbReference type="PANTHER" id="PTHR15728">
    <property type="entry name" value="DEADENYLATION COMPLEX CATALYTIC SUBUNIT PAN2"/>
    <property type="match status" value="1"/>
</dbReference>
<comment type="subcellular location">
    <subcellularLocation>
        <location evidence="2 10">Cytoplasm</location>
    </subcellularLocation>
</comment>
<organism evidence="13 14">
    <name type="scientific">Morchella conica CCBAS932</name>
    <dbReference type="NCBI Taxonomy" id="1392247"/>
    <lineage>
        <taxon>Eukaryota</taxon>
        <taxon>Fungi</taxon>
        <taxon>Dikarya</taxon>
        <taxon>Ascomycota</taxon>
        <taxon>Pezizomycotina</taxon>
        <taxon>Pezizomycetes</taxon>
        <taxon>Pezizales</taxon>
        <taxon>Morchellaceae</taxon>
        <taxon>Morchella</taxon>
    </lineage>
</organism>
<dbReference type="InterPro" id="IPR012337">
    <property type="entry name" value="RNaseH-like_sf"/>
</dbReference>
<dbReference type="InterPro" id="IPR028881">
    <property type="entry name" value="PAN2_UCH_dom"/>
</dbReference>
<dbReference type="EMBL" id="ML119116">
    <property type="protein sequence ID" value="RPB14891.1"/>
    <property type="molecule type" value="Genomic_DNA"/>
</dbReference>
<dbReference type="InParanoid" id="A0A3N4L2S6"/>
<dbReference type="SMART" id="SM00479">
    <property type="entry name" value="EXOIII"/>
    <property type="match status" value="1"/>
</dbReference>
<dbReference type="InterPro" id="IPR028889">
    <property type="entry name" value="USP"/>
</dbReference>
<reference evidence="13 14" key="1">
    <citation type="journal article" date="2018" name="Nat. Ecol. Evol.">
        <title>Pezizomycetes genomes reveal the molecular basis of ectomycorrhizal truffle lifestyle.</title>
        <authorList>
            <person name="Murat C."/>
            <person name="Payen T."/>
            <person name="Noel B."/>
            <person name="Kuo A."/>
            <person name="Morin E."/>
            <person name="Chen J."/>
            <person name="Kohler A."/>
            <person name="Krizsan K."/>
            <person name="Balestrini R."/>
            <person name="Da Silva C."/>
            <person name="Montanini B."/>
            <person name="Hainaut M."/>
            <person name="Levati E."/>
            <person name="Barry K.W."/>
            <person name="Belfiori B."/>
            <person name="Cichocki N."/>
            <person name="Clum A."/>
            <person name="Dockter R.B."/>
            <person name="Fauchery L."/>
            <person name="Guy J."/>
            <person name="Iotti M."/>
            <person name="Le Tacon F."/>
            <person name="Lindquist E.A."/>
            <person name="Lipzen A."/>
            <person name="Malagnac F."/>
            <person name="Mello A."/>
            <person name="Molinier V."/>
            <person name="Miyauchi S."/>
            <person name="Poulain J."/>
            <person name="Riccioni C."/>
            <person name="Rubini A."/>
            <person name="Sitrit Y."/>
            <person name="Splivallo R."/>
            <person name="Traeger S."/>
            <person name="Wang M."/>
            <person name="Zifcakova L."/>
            <person name="Wipf D."/>
            <person name="Zambonelli A."/>
            <person name="Paolocci F."/>
            <person name="Nowrousian M."/>
            <person name="Ottonello S."/>
            <person name="Baldrian P."/>
            <person name="Spatafora J.W."/>
            <person name="Henrissat B."/>
            <person name="Nagy L.G."/>
            <person name="Aury J.M."/>
            <person name="Wincker P."/>
            <person name="Grigoriev I.V."/>
            <person name="Bonfante P."/>
            <person name="Martin F.M."/>
        </authorList>
    </citation>
    <scope>NUCLEOTIDE SEQUENCE [LARGE SCALE GENOMIC DNA]</scope>
    <source>
        <strain evidence="13 14">CCBAS932</strain>
    </source>
</reference>
<evidence type="ECO:0000256" key="6">
    <source>
        <dbReference type="ARBA" id="ARBA00022722"/>
    </source>
</evidence>
<dbReference type="OrthoDB" id="16516at2759"/>
<keyword evidence="6 10" id="KW-0540">Nuclease</keyword>
<dbReference type="GO" id="GO:0046872">
    <property type="term" value="F:metal ion binding"/>
    <property type="evidence" value="ECO:0007669"/>
    <property type="project" value="UniProtKB-KW"/>
</dbReference>
<feature type="binding site" evidence="10">
    <location>
        <position position="799"/>
    </location>
    <ligand>
        <name>a divalent metal cation</name>
        <dbReference type="ChEBI" id="CHEBI:60240"/>
        <note>catalytic</note>
    </ligand>
</feature>
<dbReference type="CDD" id="cd06143">
    <property type="entry name" value="PAN2_exo"/>
    <property type="match status" value="1"/>
</dbReference>
<accession>A0A3N4L2S6</accession>
<dbReference type="HAMAP" id="MF_03182">
    <property type="entry name" value="PAN2"/>
    <property type="match status" value="1"/>
</dbReference>
<comment type="function">
    <text evidence="10">Catalytic subunit of the poly(A)-nuclease (PAN) deadenylation complex, one of two cytoplasmic mRNA deadenylases involved in mRNA turnover. PAN specifically shortens poly(A) tails of RNA and the activity is stimulated by poly(A)-binding protein PAB1. PAN deadenylation is followed by rapid degradation of the shortened mRNA tails by the CCR4-NOT complex. Deadenylated mRNAs are then degraded by two alternative mechanisms, namely exosome-mediated 3'-5' exonucleolytic degradation, or deadenlyation-dependent mRNA decaping and subsequent 5'-3' exonucleolytic degradation by XRN1. May also be involved in post-transcriptional maturation of mRNA poly(A) tails.</text>
</comment>
<dbReference type="PROSITE" id="PS50235">
    <property type="entry name" value="USP_3"/>
    <property type="match status" value="1"/>
</dbReference>
<proteinExistence type="inferred from homology"/>
<protein>
    <recommendedName>
        <fullName evidence="10">PAN2-PAN3 deadenylation complex catalytic subunit PAN2</fullName>
        <ecNumber evidence="10">3.1.13.4</ecNumber>
    </recommendedName>
    <alternativeName>
        <fullName evidence="10">PAB1P-dependent poly(A)-specific ribonuclease</fullName>
    </alternativeName>
    <alternativeName>
        <fullName evidence="10">Poly(A)-nuclease deadenylation complex subunit 2</fullName>
        <shortName evidence="10">PAN deadenylation complex subunit 2</shortName>
    </alternativeName>
</protein>
<dbReference type="SUPFAM" id="SSF50978">
    <property type="entry name" value="WD40 repeat-like"/>
    <property type="match status" value="1"/>
</dbReference>
<dbReference type="AlphaFoldDB" id="A0A3N4L2S6"/>
<evidence type="ECO:0000256" key="10">
    <source>
        <dbReference type="HAMAP-Rule" id="MF_03182"/>
    </source>
</evidence>
<feature type="domain" description="USP" evidence="12">
    <location>
        <begin position="412"/>
        <end position="751"/>
    </location>
</feature>
<feature type="compositionally biased region" description="Polar residues" evidence="11">
    <location>
        <begin position="1024"/>
        <end position="1041"/>
    </location>
</feature>
<evidence type="ECO:0000256" key="1">
    <source>
        <dbReference type="ARBA" id="ARBA00001663"/>
    </source>
</evidence>
<dbReference type="InterPro" id="IPR048841">
    <property type="entry name" value="PAN2_N"/>
</dbReference>
<comment type="caution">
    <text evidence="10">Lacks conserved residue(s) required for the propagation of feature annotation.</text>
</comment>
<dbReference type="InterPro" id="IPR038765">
    <property type="entry name" value="Papain-like_cys_pep_sf"/>
</dbReference>
<evidence type="ECO:0000256" key="2">
    <source>
        <dbReference type="ARBA" id="ARBA00004496"/>
    </source>
</evidence>
<comment type="domain">
    <text evidence="10">Contains a pseudo-UCH domain. This ubiquitin C-terminal hydrolase (UCH)-like or ubiquitin specific protease (USP)-like domain is predicted to be catalytically inactive because it lacks the active site catalytic triad characteristic of thiol proteases, with residues at the equivalent structural positions that are incompatible with catalysis, and it cannot bind ubiquitin. It functions as a structural scaffold for intra- and intermolecular interactions in the complex.</text>
</comment>
<dbReference type="Gene3D" id="2.130.10.10">
    <property type="entry name" value="YVTN repeat-like/Quinoprotein amine dehydrogenase"/>
    <property type="match status" value="1"/>
</dbReference>
<comment type="similarity">
    <text evidence="10">Belongs to the peptidase C19 family. PAN2 subfamily.</text>
</comment>
<dbReference type="InterPro" id="IPR036397">
    <property type="entry name" value="RNaseH_sf"/>
</dbReference>
<dbReference type="Proteomes" id="UP000277580">
    <property type="component" value="Unassembled WGS sequence"/>
</dbReference>
<comment type="subunit">
    <text evidence="10">Forms a heterotrimer with an asymmetric homodimer of the regulatory subunit PAN3 to form the poly(A)-nuclease (PAN) deadenylation complex.</text>
</comment>
<keyword evidence="4" id="KW-0853">WD repeat</keyword>
<dbReference type="GO" id="GO:0006397">
    <property type="term" value="P:mRNA processing"/>
    <property type="evidence" value="ECO:0007669"/>
    <property type="project" value="UniProtKB-KW"/>
</dbReference>
<evidence type="ECO:0000259" key="12">
    <source>
        <dbReference type="PROSITE" id="PS50235"/>
    </source>
</evidence>
<feature type="region of interest" description="Disordered" evidence="11">
    <location>
        <begin position="1014"/>
        <end position="1041"/>
    </location>
</feature>
<dbReference type="PANTHER" id="PTHR15728:SF0">
    <property type="entry name" value="PAN2-PAN3 DEADENYLATION COMPLEX CATALYTIC SUBUNIT PAN2"/>
    <property type="match status" value="1"/>
</dbReference>
<evidence type="ECO:0000256" key="7">
    <source>
        <dbReference type="ARBA" id="ARBA00022723"/>
    </source>
</evidence>
<dbReference type="Gene3D" id="3.30.420.10">
    <property type="entry name" value="Ribonuclease H-like superfamily/Ribonuclease H"/>
    <property type="match status" value="1"/>
</dbReference>
<evidence type="ECO:0000256" key="4">
    <source>
        <dbReference type="ARBA" id="ARBA00022574"/>
    </source>
</evidence>
<evidence type="ECO:0000313" key="14">
    <source>
        <dbReference type="Proteomes" id="UP000277580"/>
    </source>
</evidence>
<dbReference type="InterPro" id="IPR030843">
    <property type="entry name" value="PAN2"/>
</dbReference>
<dbReference type="GO" id="GO:0004535">
    <property type="term" value="F:poly(A)-specific ribonuclease activity"/>
    <property type="evidence" value="ECO:0007669"/>
    <property type="project" value="UniProtKB-UniRule"/>
</dbReference>
<dbReference type="SUPFAM" id="SSF54001">
    <property type="entry name" value="Cysteine proteinases"/>
    <property type="match status" value="1"/>
</dbReference>
<evidence type="ECO:0000256" key="11">
    <source>
        <dbReference type="SAM" id="MobiDB-lite"/>
    </source>
</evidence>
<evidence type="ECO:0000256" key="3">
    <source>
        <dbReference type="ARBA" id="ARBA00022490"/>
    </source>
</evidence>
<comment type="catalytic activity">
    <reaction evidence="1 10">
        <text>Exonucleolytic cleavage of poly(A) to 5'-AMP.</text>
        <dbReference type="EC" id="3.1.13.4"/>
    </reaction>
</comment>
<dbReference type="STRING" id="1392247.A0A3N4L2S6"/>
<evidence type="ECO:0000256" key="8">
    <source>
        <dbReference type="ARBA" id="ARBA00022801"/>
    </source>
</evidence>
<evidence type="ECO:0000313" key="13">
    <source>
        <dbReference type="EMBL" id="RPB14891.1"/>
    </source>
</evidence>
<dbReference type="GO" id="GO:0000932">
    <property type="term" value="C:P-body"/>
    <property type="evidence" value="ECO:0007669"/>
    <property type="project" value="TreeGrafter"/>
</dbReference>
<feature type="compositionally biased region" description="Basic and acidic residues" evidence="11">
    <location>
        <begin position="1014"/>
        <end position="1023"/>
    </location>
</feature>
<comment type="activity regulation">
    <text evidence="10">Positively regulated by the regulatory subunit PAN3.</text>
</comment>
<dbReference type="GO" id="GO:0003676">
    <property type="term" value="F:nucleic acid binding"/>
    <property type="evidence" value="ECO:0007669"/>
    <property type="project" value="InterPro"/>
</dbReference>
<keyword evidence="7 10" id="KW-0479">Metal-binding</keyword>
<dbReference type="InterPro" id="IPR050785">
    <property type="entry name" value="PAN2-PAN3_catalytic_subunit"/>
</dbReference>
<dbReference type="Gene3D" id="3.90.70.10">
    <property type="entry name" value="Cysteine proteinases"/>
    <property type="match status" value="1"/>
</dbReference>
<dbReference type="FunFam" id="3.30.420.10:FF:000028">
    <property type="entry name" value="PAN2-PAN3 deadenylation complex catalytic subunit PAN2"/>
    <property type="match status" value="1"/>
</dbReference>
<keyword evidence="9 10" id="KW-0269">Exonuclease</keyword>
<dbReference type="GO" id="GO:0000289">
    <property type="term" value="P:nuclear-transcribed mRNA poly(A) tail shortening"/>
    <property type="evidence" value="ECO:0007669"/>
    <property type="project" value="UniProtKB-UniRule"/>
</dbReference>
<dbReference type="InterPro" id="IPR013520">
    <property type="entry name" value="Ribonucl_H"/>
</dbReference>
<evidence type="ECO:0000256" key="5">
    <source>
        <dbReference type="ARBA" id="ARBA00022664"/>
    </source>
</evidence>
<dbReference type="SUPFAM" id="SSF53098">
    <property type="entry name" value="Ribonuclease H-like"/>
    <property type="match status" value="1"/>
</dbReference>
<feature type="binding site" evidence="10">
    <location>
        <position position="961"/>
    </location>
    <ligand>
        <name>a divalent metal cation</name>
        <dbReference type="ChEBI" id="CHEBI:60240"/>
        <note>catalytic</note>
    </ligand>
</feature>
<evidence type="ECO:0000256" key="9">
    <source>
        <dbReference type="ARBA" id="ARBA00022839"/>
    </source>
</evidence>
<dbReference type="FunCoup" id="A0A3N4L2S6">
    <property type="interactions" value="675"/>
</dbReference>
<dbReference type="InterPro" id="IPR015943">
    <property type="entry name" value="WD40/YVTN_repeat-like_dom_sf"/>
</dbReference>
<comment type="cofactor">
    <cofactor evidence="10">
        <name>a divalent metal cation</name>
        <dbReference type="ChEBI" id="CHEBI:60240"/>
    </cofactor>
    <text evidence="10">Binds 2 metal cations per subunit in the catalytic exonuclease domain.</text>
</comment>
<dbReference type="EC" id="3.1.13.4" evidence="10"/>
<feature type="binding site" evidence="10">
    <location>
        <position position="908"/>
    </location>
    <ligand>
        <name>a divalent metal cation</name>
        <dbReference type="ChEBI" id="CHEBI:60240"/>
        <note>catalytic</note>
    </ligand>
</feature>
<gene>
    <name evidence="10" type="primary">PAN2</name>
    <name evidence="13" type="ORF">P167DRAFT_552396</name>
</gene>
<dbReference type="Pfam" id="PF00929">
    <property type="entry name" value="RNase_T"/>
    <property type="match status" value="1"/>
</dbReference>
<name>A0A3N4L2S6_9PEZI</name>
<keyword evidence="3 10" id="KW-0963">Cytoplasm</keyword>
<keyword evidence="8 10" id="KW-0378">Hydrolase</keyword>
<dbReference type="Pfam" id="PF13423">
    <property type="entry name" value="UCH_1"/>
    <property type="match status" value="1"/>
</dbReference>
<keyword evidence="14" id="KW-1185">Reference proteome</keyword>